<dbReference type="InterPro" id="IPR012336">
    <property type="entry name" value="Thioredoxin-like_fold"/>
</dbReference>
<evidence type="ECO:0000259" key="8">
    <source>
        <dbReference type="PROSITE" id="PS51352"/>
    </source>
</evidence>
<dbReference type="InterPro" id="IPR036249">
    <property type="entry name" value="Thioredoxin-like_sf"/>
</dbReference>
<keyword evidence="3 7" id="KW-0732">Signal</keyword>
<evidence type="ECO:0000256" key="2">
    <source>
        <dbReference type="ARBA" id="ARBA00005791"/>
    </source>
</evidence>
<keyword evidence="5" id="KW-1015">Disulfide bond</keyword>
<dbReference type="Gene3D" id="3.40.30.10">
    <property type="entry name" value="Glutaredoxin"/>
    <property type="match status" value="1"/>
</dbReference>
<accession>A0A1G7Z3Q1</accession>
<gene>
    <name evidence="9" type="ORF">SAMN04487974_11741</name>
</gene>
<keyword evidence="6" id="KW-0676">Redox-active center</keyword>
<dbReference type="EMBL" id="FNCS01000017">
    <property type="protein sequence ID" value="SDH03219.1"/>
    <property type="molecule type" value="Genomic_DNA"/>
</dbReference>
<dbReference type="Proteomes" id="UP000199495">
    <property type="component" value="Unassembled WGS sequence"/>
</dbReference>
<proteinExistence type="inferred from homology"/>
<evidence type="ECO:0000256" key="1">
    <source>
        <dbReference type="ARBA" id="ARBA00003565"/>
    </source>
</evidence>
<dbReference type="PROSITE" id="PS51352">
    <property type="entry name" value="THIOREDOXIN_2"/>
    <property type="match status" value="1"/>
</dbReference>
<keyword evidence="9" id="KW-0413">Isomerase</keyword>
<keyword evidence="4" id="KW-0560">Oxidoreductase</keyword>
<feature type="signal peptide" evidence="7">
    <location>
        <begin position="1"/>
        <end position="23"/>
    </location>
</feature>
<evidence type="ECO:0000313" key="10">
    <source>
        <dbReference type="Proteomes" id="UP000199495"/>
    </source>
</evidence>
<evidence type="ECO:0000256" key="5">
    <source>
        <dbReference type="ARBA" id="ARBA00023157"/>
    </source>
</evidence>
<evidence type="ECO:0000313" key="9">
    <source>
        <dbReference type="EMBL" id="SDH03219.1"/>
    </source>
</evidence>
<dbReference type="AlphaFoldDB" id="A0A1G7Z3Q1"/>
<reference evidence="9 10" key="1">
    <citation type="submission" date="2016-10" db="EMBL/GenBank/DDBJ databases">
        <authorList>
            <person name="de Groot N.N."/>
        </authorList>
    </citation>
    <scope>NUCLEOTIDE SEQUENCE [LARGE SCALE GENOMIC DNA]</scope>
    <source>
        <strain evidence="9 10">CGMCC 1.10267</strain>
    </source>
</reference>
<evidence type="ECO:0000256" key="3">
    <source>
        <dbReference type="ARBA" id="ARBA00022729"/>
    </source>
</evidence>
<dbReference type="SUPFAM" id="SSF52833">
    <property type="entry name" value="Thioredoxin-like"/>
    <property type="match status" value="1"/>
</dbReference>
<dbReference type="STRING" id="440168.SAMN04487974_11741"/>
<comment type="function">
    <text evidence="1">May be required for disulfide bond formation in some proteins.</text>
</comment>
<dbReference type="GO" id="GO:0016491">
    <property type="term" value="F:oxidoreductase activity"/>
    <property type="evidence" value="ECO:0007669"/>
    <property type="project" value="UniProtKB-KW"/>
</dbReference>
<dbReference type="GO" id="GO:0016853">
    <property type="term" value="F:isomerase activity"/>
    <property type="evidence" value="ECO:0007669"/>
    <property type="project" value="UniProtKB-KW"/>
</dbReference>
<dbReference type="PANTHER" id="PTHR13887">
    <property type="entry name" value="GLUTATHIONE S-TRANSFERASE KAPPA"/>
    <property type="match status" value="1"/>
</dbReference>
<evidence type="ECO:0000256" key="7">
    <source>
        <dbReference type="SAM" id="SignalP"/>
    </source>
</evidence>
<name>A0A1G7Z3Q1_9HYPH</name>
<dbReference type="Pfam" id="PF13462">
    <property type="entry name" value="Thioredoxin_4"/>
    <property type="match status" value="1"/>
</dbReference>
<comment type="similarity">
    <text evidence="2">Belongs to the thioredoxin family. DsbA subfamily.</text>
</comment>
<evidence type="ECO:0000256" key="4">
    <source>
        <dbReference type="ARBA" id="ARBA00023002"/>
    </source>
</evidence>
<dbReference type="OrthoDB" id="9780147at2"/>
<sequence>MPTRRCILITAAGGLLAASGARASTPNELPSQDEVFTDPVTPVLGNPEGDVTIVEFFDYQCPFCKSTYPALKQFVADDGNVRLLMRDWPIFGPSSQLAAERVLAIDPQGYLKAHEALMATEARLAESDVLDILADAGVADLPAAHAPDAVADTLARNERMANAFGLVGTPAFVIGSRVFGGVLGRNGLAQAVLEARGERG</sequence>
<feature type="chain" id="PRO_5011432439" evidence="7">
    <location>
        <begin position="24"/>
        <end position="200"/>
    </location>
</feature>
<dbReference type="CDD" id="cd03023">
    <property type="entry name" value="DsbA_Com1_like"/>
    <property type="match status" value="1"/>
</dbReference>
<organism evidence="9 10">
    <name type="scientific">Pelagibacterium luteolum</name>
    <dbReference type="NCBI Taxonomy" id="440168"/>
    <lineage>
        <taxon>Bacteria</taxon>
        <taxon>Pseudomonadati</taxon>
        <taxon>Pseudomonadota</taxon>
        <taxon>Alphaproteobacteria</taxon>
        <taxon>Hyphomicrobiales</taxon>
        <taxon>Devosiaceae</taxon>
        <taxon>Pelagibacterium</taxon>
    </lineage>
</organism>
<evidence type="ECO:0000256" key="6">
    <source>
        <dbReference type="ARBA" id="ARBA00023284"/>
    </source>
</evidence>
<dbReference type="RefSeq" id="WP_090598459.1">
    <property type="nucleotide sequence ID" value="NZ_FNCS01000017.1"/>
</dbReference>
<protein>
    <submittedName>
        <fullName evidence="9">Protein-disulfide isomerase</fullName>
    </submittedName>
</protein>
<keyword evidence="10" id="KW-1185">Reference proteome</keyword>
<feature type="domain" description="Thioredoxin" evidence="8">
    <location>
        <begin position="11"/>
        <end position="197"/>
    </location>
</feature>
<dbReference type="InterPro" id="IPR013766">
    <property type="entry name" value="Thioredoxin_domain"/>
</dbReference>
<dbReference type="PANTHER" id="PTHR13887:SF14">
    <property type="entry name" value="DISULFIDE BOND FORMATION PROTEIN D"/>
    <property type="match status" value="1"/>
</dbReference>